<evidence type="ECO:0000313" key="2">
    <source>
        <dbReference type="EMBL" id="CAE0371048.1"/>
    </source>
</evidence>
<feature type="region of interest" description="Disordered" evidence="1">
    <location>
        <begin position="1"/>
        <end position="69"/>
    </location>
</feature>
<name>A0A7S3NPN3_9STRA</name>
<evidence type="ECO:0000256" key="1">
    <source>
        <dbReference type="SAM" id="MobiDB-lite"/>
    </source>
</evidence>
<dbReference type="AlphaFoldDB" id="A0A7S3NPN3"/>
<organism evidence="2">
    <name type="scientific">Aureoumbra lagunensis</name>
    <dbReference type="NCBI Taxonomy" id="44058"/>
    <lineage>
        <taxon>Eukaryota</taxon>
        <taxon>Sar</taxon>
        <taxon>Stramenopiles</taxon>
        <taxon>Ochrophyta</taxon>
        <taxon>Pelagophyceae</taxon>
        <taxon>Pelagomonadales</taxon>
        <taxon>Aureoumbra</taxon>
    </lineage>
</organism>
<sequence>MSGSREIEEDNTPSGTVETPAKEKEVLNEEGREVEREENGVEGQSSFTKNDPSSSLDSDTNGTGSDIDEKVMQLRSRIIGVMLKNKHRQDAAGLAKAAKEKSLAKYLSEDLSNIGVYQPERRKSLELELGRHYEDYILPIVSNNLDTSVRPPSIHERPRRQSFLSWLFGTCAMASGT</sequence>
<gene>
    <name evidence="2" type="ORF">ALAG00032_LOCUS11829</name>
</gene>
<accession>A0A7S3NPN3</accession>
<feature type="compositionally biased region" description="Polar residues" evidence="1">
    <location>
        <begin position="44"/>
        <end position="64"/>
    </location>
</feature>
<protein>
    <submittedName>
        <fullName evidence="2">Uncharacterized protein</fullName>
    </submittedName>
</protein>
<reference evidence="2" key="1">
    <citation type="submission" date="2021-01" db="EMBL/GenBank/DDBJ databases">
        <authorList>
            <person name="Corre E."/>
            <person name="Pelletier E."/>
            <person name="Niang G."/>
            <person name="Scheremetjew M."/>
            <person name="Finn R."/>
            <person name="Kale V."/>
            <person name="Holt S."/>
            <person name="Cochrane G."/>
            <person name="Meng A."/>
            <person name="Brown T."/>
            <person name="Cohen L."/>
        </authorList>
    </citation>
    <scope>NUCLEOTIDE SEQUENCE</scope>
    <source>
        <strain evidence="2">CCMP1510</strain>
    </source>
</reference>
<dbReference type="EMBL" id="HBIJ01017866">
    <property type="protein sequence ID" value="CAE0371048.1"/>
    <property type="molecule type" value="Transcribed_RNA"/>
</dbReference>
<proteinExistence type="predicted"/>
<feature type="compositionally biased region" description="Basic and acidic residues" evidence="1">
    <location>
        <begin position="20"/>
        <end position="39"/>
    </location>
</feature>